<evidence type="ECO:0000256" key="5">
    <source>
        <dbReference type="ARBA" id="ARBA00023049"/>
    </source>
</evidence>
<keyword evidence="2 7" id="KW-0479">Metal-binding</keyword>
<evidence type="ECO:0000256" key="7">
    <source>
        <dbReference type="PROSITE-ProRule" id="PRU01211"/>
    </source>
</evidence>
<dbReference type="GO" id="GO:0004222">
    <property type="term" value="F:metalloendopeptidase activity"/>
    <property type="evidence" value="ECO:0007669"/>
    <property type="project" value="UniProtKB-UniRule"/>
</dbReference>
<keyword evidence="1 7" id="KW-0645">Protease</keyword>
<feature type="binding site" evidence="7">
    <location>
        <position position="52"/>
    </location>
    <ligand>
        <name>Zn(2+)</name>
        <dbReference type="ChEBI" id="CHEBI:29105"/>
        <note>catalytic</note>
    </ligand>
</feature>
<dbReference type="PANTHER" id="PTHR10127:SF780">
    <property type="entry name" value="METALLOENDOPEPTIDASE"/>
    <property type="match status" value="1"/>
</dbReference>
<dbReference type="InterPro" id="IPR001506">
    <property type="entry name" value="Peptidase_M12A"/>
</dbReference>
<dbReference type="OrthoDB" id="5862166at2759"/>
<feature type="binding site" evidence="7">
    <location>
        <position position="62"/>
    </location>
    <ligand>
        <name>Zn(2+)</name>
        <dbReference type="ChEBI" id="CHEBI:29105"/>
        <note>catalytic</note>
    </ligand>
</feature>
<keyword evidence="11" id="KW-1185">Reference proteome</keyword>
<dbReference type="SMART" id="SM00235">
    <property type="entry name" value="ZnMc"/>
    <property type="match status" value="1"/>
</dbReference>
<dbReference type="Gene3D" id="3.40.390.10">
    <property type="entry name" value="Collagenase (Catalytic Domain)"/>
    <property type="match status" value="1"/>
</dbReference>
<dbReference type="AlphaFoldDB" id="A0A368H8D7"/>
<dbReference type="GO" id="GO:0006508">
    <property type="term" value="P:proteolysis"/>
    <property type="evidence" value="ECO:0007669"/>
    <property type="project" value="UniProtKB-KW"/>
</dbReference>
<protein>
    <recommendedName>
        <fullName evidence="8">Metalloendopeptidase</fullName>
        <ecNumber evidence="8">3.4.24.-</ecNumber>
    </recommendedName>
</protein>
<evidence type="ECO:0000259" key="9">
    <source>
        <dbReference type="PROSITE" id="PS51864"/>
    </source>
</evidence>
<dbReference type="SUPFAM" id="SSF55486">
    <property type="entry name" value="Metalloproteases ('zincins'), catalytic domain"/>
    <property type="match status" value="1"/>
</dbReference>
<sequence length="111" mass="13070">MKKEELAEGEDYLYVTVDEKYPNECSSHFGKLGKYQPIFLGEGCEAFPHAAHEVGHALGLYHTQNRHDRDKYITLNEDRIKEQKLEEQFIKLSEEENENYELPYDYGSIMH</sequence>
<dbReference type="STRING" id="29170.A0A368H8D7"/>
<dbReference type="Pfam" id="PF01400">
    <property type="entry name" value="Astacin"/>
    <property type="match status" value="1"/>
</dbReference>
<evidence type="ECO:0000313" key="11">
    <source>
        <dbReference type="Proteomes" id="UP000252519"/>
    </source>
</evidence>
<dbReference type="PRINTS" id="PR00480">
    <property type="entry name" value="ASTACIN"/>
</dbReference>
<evidence type="ECO:0000256" key="2">
    <source>
        <dbReference type="ARBA" id="ARBA00022723"/>
    </source>
</evidence>
<feature type="domain" description="Peptidase M12A" evidence="9">
    <location>
        <begin position="1"/>
        <end position="111"/>
    </location>
</feature>
<comment type="caution">
    <text evidence="10">The sequence shown here is derived from an EMBL/GenBank/DDBJ whole genome shotgun (WGS) entry which is preliminary data.</text>
</comment>
<feature type="binding site" evidence="7">
    <location>
        <position position="56"/>
    </location>
    <ligand>
        <name>Zn(2+)</name>
        <dbReference type="ChEBI" id="CHEBI:29105"/>
        <note>catalytic</note>
    </ligand>
</feature>
<proteinExistence type="predicted"/>
<comment type="cofactor">
    <cofactor evidence="7 8">
        <name>Zn(2+)</name>
        <dbReference type="ChEBI" id="CHEBI:29105"/>
    </cofactor>
    <text evidence="7 8">Binds 1 zinc ion per subunit.</text>
</comment>
<keyword evidence="6" id="KW-1015">Disulfide bond</keyword>
<evidence type="ECO:0000313" key="10">
    <source>
        <dbReference type="EMBL" id="RCN51879.1"/>
    </source>
</evidence>
<dbReference type="PANTHER" id="PTHR10127">
    <property type="entry name" value="DISCOIDIN, CUB, EGF, LAMININ , AND ZINC METALLOPROTEASE DOMAIN CONTAINING"/>
    <property type="match status" value="1"/>
</dbReference>
<keyword evidence="5 7" id="KW-0482">Metalloprotease</keyword>
<comment type="caution">
    <text evidence="7">Lacks conserved residue(s) required for the propagation of feature annotation.</text>
</comment>
<evidence type="ECO:0000256" key="6">
    <source>
        <dbReference type="ARBA" id="ARBA00023157"/>
    </source>
</evidence>
<dbReference type="Proteomes" id="UP000252519">
    <property type="component" value="Unassembled WGS sequence"/>
</dbReference>
<feature type="active site" evidence="7">
    <location>
        <position position="53"/>
    </location>
</feature>
<dbReference type="PROSITE" id="PS51864">
    <property type="entry name" value="ASTACIN"/>
    <property type="match status" value="1"/>
</dbReference>
<dbReference type="InterPro" id="IPR006026">
    <property type="entry name" value="Peptidase_Metallo"/>
</dbReference>
<organism evidence="10 11">
    <name type="scientific">Ancylostoma caninum</name>
    <name type="common">Dog hookworm</name>
    <dbReference type="NCBI Taxonomy" id="29170"/>
    <lineage>
        <taxon>Eukaryota</taxon>
        <taxon>Metazoa</taxon>
        <taxon>Ecdysozoa</taxon>
        <taxon>Nematoda</taxon>
        <taxon>Chromadorea</taxon>
        <taxon>Rhabditida</taxon>
        <taxon>Rhabditina</taxon>
        <taxon>Rhabditomorpha</taxon>
        <taxon>Strongyloidea</taxon>
        <taxon>Ancylostomatidae</taxon>
        <taxon>Ancylostomatinae</taxon>
        <taxon>Ancylostoma</taxon>
    </lineage>
</organism>
<dbReference type="GO" id="GO:0008270">
    <property type="term" value="F:zinc ion binding"/>
    <property type="evidence" value="ECO:0007669"/>
    <property type="project" value="UniProtKB-UniRule"/>
</dbReference>
<evidence type="ECO:0000256" key="8">
    <source>
        <dbReference type="RuleBase" id="RU361183"/>
    </source>
</evidence>
<keyword evidence="3 7" id="KW-0378">Hydrolase</keyword>
<keyword evidence="4 7" id="KW-0862">Zinc</keyword>
<dbReference type="EMBL" id="JOJR01000010">
    <property type="protein sequence ID" value="RCN51879.1"/>
    <property type="molecule type" value="Genomic_DNA"/>
</dbReference>
<dbReference type="InterPro" id="IPR024079">
    <property type="entry name" value="MetalloPept_cat_dom_sf"/>
</dbReference>
<accession>A0A368H8D7</accession>
<dbReference type="EC" id="3.4.24.-" evidence="8"/>
<evidence type="ECO:0000256" key="1">
    <source>
        <dbReference type="ARBA" id="ARBA00022670"/>
    </source>
</evidence>
<gene>
    <name evidence="10" type="ORF">ANCCAN_01967</name>
</gene>
<reference evidence="10 11" key="1">
    <citation type="submission" date="2014-10" db="EMBL/GenBank/DDBJ databases">
        <title>Draft genome of the hookworm Ancylostoma caninum.</title>
        <authorList>
            <person name="Mitreva M."/>
        </authorList>
    </citation>
    <scope>NUCLEOTIDE SEQUENCE [LARGE SCALE GENOMIC DNA]</scope>
    <source>
        <strain evidence="10 11">Baltimore</strain>
    </source>
</reference>
<name>A0A368H8D7_ANCCA</name>
<evidence type="ECO:0000256" key="4">
    <source>
        <dbReference type="ARBA" id="ARBA00022833"/>
    </source>
</evidence>
<evidence type="ECO:0000256" key="3">
    <source>
        <dbReference type="ARBA" id="ARBA00022801"/>
    </source>
</evidence>